<evidence type="ECO:0000313" key="1">
    <source>
        <dbReference type="EMBL" id="OTG37373.1"/>
    </source>
</evidence>
<dbReference type="EMBL" id="CM007890">
    <property type="protein sequence ID" value="OTG37373.1"/>
    <property type="molecule type" value="Genomic_DNA"/>
</dbReference>
<organism evidence="1 2">
    <name type="scientific">Helianthus annuus</name>
    <name type="common">Common sunflower</name>
    <dbReference type="NCBI Taxonomy" id="4232"/>
    <lineage>
        <taxon>Eukaryota</taxon>
        <taxon>Viridiplantae</taxon>
        <taxon>Streptophyta</taxon>
        <taxon>Embryophyta</taxon>
        <taxon>Tracheophyta</taxon>
        <taxon>Spermatophyta</taxon>
        <taxon>Magnoliopsida</taxon>
        <taxon>eudicotyledons</taxon>
        <taxon>Gunneridae</taxon>
        <taxon>Pentapetalae</taxon>
        <taxon>asterids</taxon>
        <taxon>campanulids</taxon>
        <taxon>Asterales</taxon>
        <taxon>Asteraceae</taxon>
        <taxon>Asteroideae</taxon>
        <taxon>Heliantheae alliance</taxon>
        <taxon>Heliantheae</taxon>
        <taxon>Helianthus</taxon>
    </lineage>
</organism>
<name>A0A251VQH1_HELAN</name>
<evidence type="ECO:0000313" key="2">
    <source>
        <dbReference type="Proteomes" id="UP000215914"/>
    </source>
</evidence>
<gene>
    <name evidence="1" type="ORF">HannXRQ_Chr01g0018101</name>
</gene>
<protein>
    <submittedName>
        <fullName evidence="1">Uncharacterized protein</fullName>
    </submittedName>
</protein>
<dbReference type="InParanoid" id="A0A251VQH1"/>
<proteinExistence type="predicted"/>
<accession>A0A251VQH1</accession>
<reference evidence="2" key="1">
    <citation type="journal article" date="2017" name="Nature">
        <title>The sunflower genome provides insights into oil metabolism, flowering and Asterid evolution.</title>
        <authorList>
            <person name="Badouin H."/>
            <person name="Gouzy J."/>
            <person name="Grassa C.J."/>
            <person name="Murat F."/>
            <person name="Staton S.E."/>
            <person name="Cottret L."/>
            <person name="Lelandais-Briere C."/>
            <person name="Owens G.L."/>
            <person name="Carrere S."/>
            <person name="Mayjonade B."/>
            <person name="Legrand L."/>
            <person name="Gill N."/>
            <person name="Kane N.C."/>
            <person name="Bowers J.E."/>
            <person name="Hubner S."/>
            <person name="Bellec A."/>
            <person name="Berard A."/>
            <person name="Berges H."/>
            <person name="Blanchet N."/>
            <person name="Boniface M.C."/>
            <person name="Brunel D."/>
            <person name="Catrice O."/>
            <person name="Chaidir N."/>
            <person name="Claudel C."/>
            <person name="Donnadieu C."/>
            <person name="Faraut T."/>
            <person name="Fievet G."/>
            <person name="Helmstetter N."/>
            <person name="King M."/>
            <person name="Knapp S.J."/>
            <person name="Lai Z."/>
            <person name="Le Paslier M.C."/>
            <person name="Lippi Y."/>
            <person name="Lorenzon L."/>
            <person name="Mandel J.R."/>
            <person name="Marage G."/>
            <person name="Marchand G."/>
            <person name="Marquand E."/>
            <person name="Bret-Mestries E."/>
            <person name="Morien E."/>
            <person name="Nambeesan S."/>
            <person name="Nguyen T."/>
            <person name="Pegot-Espagnet P."/>
            <person name="Pouilly N."/>
            <person name="Raftis F."/>
            <person name="Sallet E."/>
            <person name="Schiex T."/>
            <person name="Thomas J."/>
            <person name="Vandecasteele C."/>
            <person name="Vares D."/>
            <person name="Vear F."/>
            <person name="Vautrin S."/>
            <person name="Crespi M."/>
            <person name="Mangin B."/>
            <person name="Burke J.M."/>
            <person name="Salse J."/>
            <person name="Munos S."/>
            <person name="Vincourt P."/>
            <person name="Rieseberg L.H."/>
            <person name="Langlade N.B."/>
        </authorList>
    </citation>
    <scope>NUCLEOTIDE SEQUENCE [LARGE SCALE GENOMIC DNA]</scope>
    <source>
        <strain evidence="2">cv. SF193</strain>
    </source>
</reference>
<sequence>MRPFALKIPSIAMNLIFSLTCFFDSYLNRPFLMTWELLSSKNLWFVVRTTR</sequence>
<dbReference type="Proteomes" id="UP000215914">
    <property type="component" value="Chromosome 1"/>
</dbReference>
<dbReference type="AlphaFoldDB" id="A0A251VQH1"/>
<keyword evidence="2" id="KW-1185">Reference proteome</keyword>